<gene>
    <name evidence="2" type="ORF">CTAM01_10309</name>
</gene>
<name>A0ABQ9R124_9PEZI</name>
<comment type="caution">
    <text evidence="2">The sequence shown here is derived from an EMBL/GenBank/DDBJ whole genome shotgun (WGS) entry which is preliminary data.</text>
</comment>
<feature type="compositionally biased region" description="Polar residues" evidence="1">
    <location>
        <begin position="11"/>
        <end position="22"/>
    </location>
</feature>
<reference evidence="2 3" key="1">
    <citation type="submission" date="2016-10" db="EMBL/GenBank/DDBJ databases">
        <title>The genome sequence of Colletotrichum fioriniae PJ7.</title>
        <authorList>
            <person name="Baroncelli R."/>
        </authorList>
    </citation>
    <scope>NUCLEOTIDE SEQUENCE [LARGE SCALE GENOMIC DNA]</scope>
    <source>
        <strain evidence="2 3">Tom-12</strain>
    </source>
</reference>
<accession>A0ABQ9R124</accession>
<dbReference type="RefSeq" id="XP_060379097.1">
    <property type="nucleotide sequence ID" value="XM_060526324.1"/>
</dbReference>
<dbReference type="EMBL" id="MLFU01000046">
    <property type="protein sequence ID" value="KAK1491583.1"/>
    <property type="molecule type" value="Genomic_DNA"/>
</dbReference>
<proteinExistence type="predicted"/>
<feature type="compositionally biased region" description="Pro residues" evidence="1">
    <location>
        <begin position="23"/>
        <end position="33"/>
    </location>
</feature>
<feature type="region of interest" description="Disordered" evidence="1">
    <location>
        <begin position="1"/>
        <end position="58"/>
    </location>
</feature>
<evidence type="ECO:0000256" key="1">
    <source>
        <dbReference type="SAM" id="MobiDB-lite"/>
    </source>
</evidence>
<dbReference type="Proteomes" id="UP001227543">
    <property type="component" value="Unassembled WGS sequence"/>
</dbReference>
<organism evidence="2 3">
    <name type="scientific">Colletotrichum tamarilloi</name>
    <dbReference type="NCBI Taxonomy" id="1209934"/>
    <lineage>
        <taxon>Eukaryota</taxon>
        <taxon>Fungi</taxon>
        <taxon>Dikarya</taxon>
        <taxon>Ascomycota</taxon>
        <taxon>Pezizomycotina</taxon>
        <taxon>Sordariomycetes</taxon>
        <taxon>Hypocreomycetidae</taxon>
        <taxon>Glomerellales</taxon>
        <taxon>Glomerellaceae</taxon>
        <taxon>Colletotrichum</taxon>
        <taxon>Colletotrichum acutatum species complex</taxon>
    </lineage>
</organism>
<protein>
    <submittedName>
        <fullName evidence="2">Uncharacterized protein</fullName>
    </submittedName>
</protein>
<feature type="region of interest" description="Disordered" evidence="1">
    <location>
        <begin position="112"/>
        <end position="132"/>
    </location>
</feature>
<keyword evidence="3" id="KW-1185">Reference proteome</keyword>
<evidence type="ECO:0000313" key="2">
    <source>
        <dbReference type="EMBL" id="KAK1491583.1"/>
    </source>
</evidence>
<evidence type="ECO:0000313" key="3">
    <source>
        <dbReference type="Proteomes" id="UP001227543"/>
    </source>
</evidence>
<feature type="compositionally biased region" description="Basic residues" evidence="1">
    <location>
        <begin position="46"/>
        <end position="58"/>
    </location>
</feature>
<sequence length="228" mass="25172">MRCHHTAESDAVSSGHLTASSPSPSPDLRPVPLPVEGEHDKTSDRKKSRRSWQKSQTAKRKAIEIRRFSCLPTPVLPKRTSAVTLALGIDATFPALPSFTQGGMIRNLTGARMGQDEEKRRKNMGPEQSAVRDLPSTTAKLNGYFHFSLPQRPAIRPIQPHQTTPNPIATGPHYDNPRRYRILSAPSSRQQHSSARPGCGKEVWNARHAHQAFKGSTCLAQLSLADYS</sequence>
<feature type="region of interest" description="Disordered" evidence="1">
    <location>
        <begin position="157"/>
        <end position="179"/>
    </location>
</feature>
<feature type="compositionally biased region" description="Basic and acidic residues" evidence="1">
    <location>
        <begin position="36"/>
        <end position="45"/>
    </location>
</feature>
<dbReference type="GeneID" id="85410562"/>